<dbReference type="CDD" id="cd10017">
    <property type="entry name" value="B3_DNA"/>
    <property type="match status" value="2"/>
</dbReference>
<organism evidence="9 10">
    <name type="scientific">Vanilla planifolia</name>
    <name type="common">Vanilla</name>
    <dbReference type="NCBI Taxonomy" id="51239"/>
    <lineage>
        <taxon>Eukaryota</taxon>
        <taxon>Viridiplantae</taxon>
        <taxon>Streptophyta</taxon>
        <taxon>Embryophyta</taxon>
        <taxon>Tracheophyta</taxon>
        <taxon>Spermatophyta</taxon>
        <taxon>Magnoliopsida</taxon>
        <taxon>Liliopsida</taxon>
        <taxon>Asparagales</taxon>
        <taxon>Orchidaceae</taxon>
        <taxon>Vanilloideae</taxon>
        <taxon>Vanilleae</taxon>
        <taxon>Vanilla</taxon>
    </lineage>
</organism>
<comment type="subcellular location">
    <subcellularLocation>
        <location evidence="1">Nucleus</location>
    </subcellularLocation>
</comment>
<dbReference type="InterPro" id="IPR003340">
    <property type="entry name" value="B3_DNA-bd"/>
</dbReference>
<proteinExistence type="predicted"/>
<evidence type="ECO:0000259" key="8">
    <source>
        <dbReference type="PROSITE" id="PS50863"/>
    </source>
</evidence>
<dbReference type="GO" id="GO:0005634">
    <property type="term" value="C:nucleus"/>
    <property type="evidence" value="ECO:0007669"/>
    <property type="project" value="UniProtKB-SubCell"/>
</dbReference>
<keyword evidence="3" id="KW-0238">DNA-binding</keyword>
<evidence type="ECO:0000256" key="3">
    <source>
        <dbReference type="ARBA" id="ARBA00023125"/>
    </source>
</evidence>
<dbReference type="SMART" id="SM01019">
    <property type="entry name" value="B3"/>
    <property type="match status" value="2"/>
</dbReference>
<evidence type="ECO:0000256" key="2">
    <source>
        <dbReference type="ARBA" id="ARBA00023015"/>
    </source>
</evidence>
<evidence type="ECO:0000256" key="1">
    <source>
        <dbReference type="ARBA" id="ARBA00004123"/>
    </source>
</evidence>
<feature type="domain" description="TF-B3" evidence="8">
    <location>
        <begin position="294"/>
        <end position="393"/>
    </location>
</feature>
<keyword evidence="2" id="KW-0805">Transcription regulation</keyword>
<dbReference type="Pfam" id="PF02362">
    <property type="entry name" value="B3"/>
    <property type="match status" value="2"/>
</dbReference>
<feature type="domain" description="TF-B3" evidence="8">
    <location>
        <begin position="51"/>
        <end position="144"/>
    </location>
</feature>
<reference evidence="9 10" key="1">
    <citation type="journal article" date="2020" name="Nat. Food">
        <title>A phased Vanilla planifolia genome enables genetic improvement of flavour and production.</title>
        <authorList>
            <person name="Hasing T."/>
            <person name="Tang H."/>
            <person name="Brym M."/>
            <person name="Khazi F."/>
            <person name="Huang T."/>
            <person name="Chambers A.H."/>
        </authorList>
    </citation>
    <scope>NUCLEOTIDE SEQUENCE [LARGE SCALE GENOMIC DNA]</scope>
    <source>
        <tissue evidence="9">Leaf</tissue>
    </source>
</reference>
<name>A0A835QLQ9_VANPL</name>
<gene>
    <name evidence="9" type="ORF">HPP92_015720</name>
</gene>
<keyword evidence="7" id="KW-0732">Signal</keyword>
<dbReference type="PANTHER" id="PTHR31391:SF106">
    <property type="entry name" value="B3 DOMAIN-CONTAINING PROTEIN OS01G0723500"/>
    <property type="match status" value="1"/>
</dbReference>
<protein>
    <recommendedName>
        <fullName evidence="8">TF-B3 domain-containing protein</fullName>
    </recommendedName>
</protein>
<dbReference type="InterPro" id="IPR015300">
    <property type="entry name" value="DNA-bd_pseudobarrel_sf"/>
</dbReference>
<keyword evidence="5" id="KW-0539">Nucleus</keyword>
<dbReference type="EMBL" id="JADCNL010000007">
    <property type="protein sequence ID" value="KAG0473863.1"/>
    <property type="molecule type" value="Genomic_DNA"/>
</dbReference>
<dbReference type="PROSITE" id="PS50863">
    <property type="entry name" value="B3"/>
    <property type="match status" value="2"/>
</dbReference>
<dbReference type="Proteomes" id="UP000636800">
    <property type="component" value="Chromosome 7"/>
</dbReference>
<feature type="signal peptide" evidence="7">
    <location>
        <begin position="1"/>
        <end position="18"/>
    </location>
</feature>
<dbReference type="SUPFAM" id="SSF101936">
    <property type="entry name" value="DNA-binding pseudobarrel domain"/>
    <property type="match status" value="2"/>
</dbReference>
<dbReference type="AlphaFoldDB" id="A0A835QLQ9"/>
<feature type="region of interest" description="Disordered" evidence="6">
    <location>
        <begin position="213"/>
        <end position="243"/>
    </location>
</feature>
<dbReference type="Gene3D" id="2.40.330.10">
    <property type="entry name" value="DNA-binding pseudobarrel domain"/>
    <property type="match status" value="2"/>
</dbReference>
<comment type="caution">
    <text evidence="9">The sequence shown here is derived from an EMBL/GenBank/DDBJ whole genome shotgun (WGS) entry which is preliminary data.</text>
</comment>
<evidence type="ECO:0000256" key="5">
    <source>
        <dbReference type="ARBA" id="ARBA00023242"/>
    </source>
</evidence>
<dbReference type="OrthoDB" id="5307922at2759"/>
<accession>A0A835QLQ9</accession>
<evidence type="ECO:0000256" key="7">
    <source>
        <dbReference type="SAM" id="SignalP"/>
    </source>
</evidence>
<keyword evidence="4" id="KW-0804">Transcription</keyword>
<keyword evidence="10" id="KW-1185">Reference proteome</keyword>
<evidence type="ECO:0000313" key="9">
    <source>
        <dbReference type="EMBL" id="KAG0473863.1"/>
    </source>
</evidence>
<evidence type="ECO:0000256" key="4">
    <source>
        <dbReference type="ARBA" id="ARBA00023163"/>
    </source>
</evidence>
<feature type="chain" id="PRO_5032315179" description="TF-B3 domain-containing protein" evidence="7">
    <location>
        <begin position="19"/>
        <end position="398"/>
    </location>
</feature>
<sequence length="398" mass="45621">MTELALLIHLLHPKHVEGLSMGEDCRHCKKWVERCRKFEEHFYWNHVDVRRMHFSKSMSGDFSNCMIIPQKYIDHFNGELLETVELKVPSGDKWHVELKKTNDGVILECGWKNFVEEHGIQENDTLVFKYDGCSSFLVLMFEQSGCEKAASYCTKKRDHSNQLCASSSSSGKKVKHCVNGSYPEHSGHGLHFTGNHRPPSVRENSEEKLVKLRRKSRKTPVAKQLSIHARRKKPLSEQENSVNAVTQNPPTCFSLEKQCKPSEFFISRKARLSDAEKNRVLNFAGTIETDNPSFLSIMVPSSVGKRYSVTIPMSFAVEFFPQANLKHSIVLQLPDKKRLWAVRFLVQGHSVVISSGWKEFVHDNKLRVGEICLFELVEVQKDILMTVHINRVEEAVQS</sequence>
<dbReference type="InterPro" id="IPR044837">
    <property type="entry name" value="REM16-like"/>
</dbReference>
<evidence type="ECO:0000256" key="6">
    <source>
        <dbReference type="SAM" id="MobiDB-lite"/>
    </source>
</evidence>
<dbReference type="PANTHER" id="PTHR31391">
    <property type="entry name" value="B3 DOMAIN-CONTAINING PROTEIN OS11G0197600-RELATED"/>
    <property type="match status" value="1"/>
</dbReference>
<evidence type="ECO:0000313" key="10">
    <source>
        <dbReference type="Proteomes" id="UP000636800"/>
    </source>
</evidence>
<dbReference type="GO" id="GO:0003677">
    <property type="term" value="F:DNA binding"/>
    <property type="evidence" value="ECO:0007669"/>
    <property type="project" value="UniProtKB-KW"/>
</dbReference>